<evidence type="ECO:0000256" key="7">
    <source>
        <dbReference type="ARBA" id="ARBA00022984"/>
    </source>
</evidence>
<dbReference type="Gene3D" id="3.40.1390.10">
    <property type="entry name" value="MurE/MurF, N-terminal domain"/>
    <property type="match status" value="1"/>
</dbReference>
<dbReference type="InterPro" id="IPR000713">
    <property type="entry name" value="Mur_ligase_N"/>
</dbReference>
<dbReference type="GO" id="GO:0009252">
    <property type="term" value="P:peptidoglycan biosynthetic process"/>
    <property type="evidence" value="ECO:0007669"/>
    <property type="project" value="UniProtKB-UniRule"/>
</dbReference>
<dbReference type="InterPro" id="IPR051046">
    <property type="entry name" value="MurCDEF_CellWall_CoF430Synth"/>
</dbReference>
<dbReference type="InterPro" id="IPR013221">
    <property type="entry name" value="Mur_ligase_cen"/>
</dbReference>
<evidence type="ECO:0000256" key="5">
    <source>
        <dbReference type="ARBA" id="ARBA00022840"/>
    </source>
</evidence>
<evidence type="ECO:0000256" key="2">
    <source>
        <dbReference type="ARBA" id="ARBA00022598"/>
    </source>
</evidence>
<dbReference type="GO" id="GO:0071555">
    <property type="term" value="P:cell wall organization"/>
    <property type="evidence" value="ECO:0007669"/>
    <property type="project" value="UniProtKB-KW"/>
</dbReference>
<keyword evidence="1 10" id="KW-0963">Cytoplasm</keyword>
<evidence type="ECO:0000259" key="12">
    <source>
        <dbReference type="Pfam" id="PF01225"/>
    </source>
</evidence>
<dbReference type="EC" id="6.3.2.10" evidence="10 11"/>
<dbReference type="InterPro" id="IPR036565">
    <property type="entry name" value="Mur-like_cat_sf"/>
</dbReference>
<dbReference type="InterPro" id="IPR035911">
    <property type="entry name" value="MurE/MurF_N"/>
</dbReference>
<evidence type="ECO:0000256" key="11">
    <source>
        <dbReference type="RuleBase" id="RU004136"/>
    </source>
</evidence>
<evidence type="ECO:0000256" key="6">
    <source>
        <dbReference type="ARBA" id="ARBA00022960"/>
    </source>
</evidence>
<dbReference type="InterPro" id="IPR005863">
    <property type="entry name" value="UDP-N-AcMur_synth"/>
</dbReference>
<comment type="catalytic activity">
    <reaction evidence="10 11">
        <text>D-alanyl-D-alanine + UDP-N-acetyl-alpha-D-muramoyl-L-alanyl-gamma-D-glutamyl-meso-2,6-diaminopimelate + ATP = UDP-N-acetyl-alpha-D-muramoyl-L-alanyl-gamma-D-glutamyl-meso-2,6-diaminopimeloyl-D-alanyl-D-alanine + ADP + phosphate + H(+)</text>
        <dbReference type="Rhea" id="RHEA:28374"/>
        <dbReference type="ChEBI" id="CHEBI:15378"/>
        <dbReference type="ChEBI" id="CHEBI:30616"/>
        <dbReference type="ChEBI" id="CHEBI:43474"/>
        <dbReference type="ChEBI" id="CHEBI:57822"/>
        <dbReference type="ChEBI" id="CHEBI:61386"/>
        <dbReference type="ChEBI" id="CHEBI:83905"/>
        <dbReference type="ChEBI" id="CHEBI:456216"/>
        <dbReference type="EC" id="6.3.2.10"/>
    </reaction>
</comment>
<feature type="binding site" evidence="10">
    <location>
        <begin position="109"/>
        <end position="115"/>
    </location>
    <ligand>
        <name>ATP</name>
        <dbReference type="ChEBI" id="CHEBI:30616"/>
    </ligand>
</feature>
<evidence type="ECO:0000259" key="14">
    <source>
        <dbReference type="Pfam" id="PF08245"/>
    </source>
</evidence>
<keyword evidence="8 10" id="KW-0131">Cell cycle</keyword>
<feature type="domain" description="Mur ligase N-terminal catalytic" evidence="12">
    <location>
        <begin position="26"/>
        <end position="91"/>
    </location>
</feature>
<keyword evidence="9 10" id="KW-0961">Cell wall biogenesis/degradation</keyword>
<dbReference type="Pfam" id="PF01225">
    <property type="entry name" value="Mur_ligase"/>
    <property type="match status" value="1"/>
</dbReference>
<dbReference type="Proteomes" id="UP000324282">
    <property type="component" value="Unassembled WGS sequence"/>
</dbReference>
<keyword evidence="7 10" id="KW-0573">Peptidoglycan synthesis</keyword>
<dbReference type="OrthoDB" id="9801978at2"/>
<dbReference type="PANTHER" id="PTHR43024">
    <property type="entry name" value="UDP-N-ACETYLMURAMOYL-TRIPEPTIDE--D-ALANYL-D-ALANINE LIGASE"/>
    <property type="match status" value="1"/>
</dbReference>
<dbReference type="Pfam" id="PF02875">
    <property type="entry name" value="Mur_ligase_C"/>
    <property type="match status" value="1"/>
</dbReference>
<evidence type="ECO:0000259" key="13">
    <source>
        <dbReference type="Pfam" id="PF02875"/>
    </source>
</evidence>
<dbReference type="PANTHER" id="PTHR43024:SF1">
    <property type="entry name" value="UDP-N-ACETYLMURAMOYL-TRIPEPTIDE--D-ALANYL-D-ALANINE LIGASE"/>
    <property type="match status" value="1"/>
</dbReference>
<comment type="pathway">
    <text evidence="10 11">Cell wall biogenesis; peptidoglycan biosynthesis.</text>
</comment>
<proteinExistence type="inferred from homology"/>
<dbReference type="GO" id="GO:0005524">
    <property type="term" value="F:ATP binding"/>
    <property type="evidence" value="ECO:0007669"/>
    <property type="project" value="UniProtKB-UniRule"/>
</dbReference>
<dbReference type="GO" id="GO:0005737">
    <property type="term" value="C:cytoplasm"/>
    <property type="evidence" value="ECO:0007669"/>
    <property type="project" value="UniProtKB-SubCell"/>
</dbReference>
<dbReference type="SUPFAM" id="SSF53623">
    <property type="entry name" value="MurD-like peptide ligases, catalytic domain"/>
    <property type="match status" value="1"/>
</dbReference>
<keyword evidence="6 10" id="KW-0133">Cell shape</keyword>
<keyword evidence="4 10" id="KW-0547">Nucleotide-binding</keyword>
<evidence type="ECO:0000256" key="3">
    <source>
        <dbReference type="ARBA" id="ARBA00022618"/>
    </source>
</evidence>
<evidence type="ECO:0000256" key="4">
    <source>
        <dbReference type="ARBA" id="ARBA00022741"/>
    </source>
</evidence>
<dbReference type="GO" id="GO:0008360">
    <property type="term" value="P:regulation of cell shape"/>
    <property type="evidence" value="ECO:0007669"/>
    <property type="project" value="UniProtKB-KW"/>
</dbReference>
<evidence type="ECO:0000256" key="10">
    <source>
        <dbReference type="HAMAP-Rule" id="MF_02019"/>
    </source>
</evidence>
<comment type="function">
    <text evidence="10 11">Involved in cell wall formation. Catalyzes the final step in the synthesis of UDP-N-acetylmuramoyl-pentapeptide, the precursor of murein.</text>
</comment>
<dbReference type="SUPFAM" id="SSF63418">
    <property type="entry name" value="MurE/MurF N-terminal domain"/>
    <property type="match status" value="1"/>
</dbReference>
<reference evidence="15 16" key="1">
    <citation type="submission" date="2019-07" db="EMBL/GenBank/DDBJ databases">
        <title>Deep subsurface shale carbon reservoir microbial communities from Ohio and West Virginia, USA.</title>
        <authorList>
            <person name="Wrighton K."/>
        </authorList>
    </citation>
    <scope>NUCLEOTIDE SEQUENCE [LARGE SCALE GENOMIC DNA]</scope>
    <source>
        <strain evidence="15 16">NP_8Ht</strain>
    </source>
</reference>
<dbReference type="HAMAP" id="MF_02019">
    <property type="entry name" value="MurF"/>
    <property type="match status" value="1"/>
</dbReference>
<evidence type="ECO:0000256" key="9">
    <source>
        <dbReference type="ARBA" id="ARBA00023316"/>
    </source>
</evidence>
<dbReference type="GO" id="GO:0051301">
    <property type="term" value="P:cell division"/>
    <property type="evidence" value="ECO:0007669"/>
    <property type="project" value="UniProtKB-KW"/>
</dbReference>
<dbReference type="NCBIfam" id="TIGR01143">
    <property type="entry name" value="murF"/>
    <property type="match status" value="1"/>
</dbReference>
<protein>
    <recommendedName>
        <fullName evidence="10 11">UDP-N-acetylmuramoyl-tripeptide--D-alanyl-D-alanine ligase</fullName>
        <ecNumber evidence="10 11">6.3.2.10</ecNumber>
    </recommendedName>
    <alternativeName>
        <fullName evidence="10">D-alanyl-D-alanine-adding enzyme</fullName>
    </alternativeName>
</protein>
<evidence type="ECO:0000256" key="1">
    <source>
        <dbReference type="ARBA" id="ARBA00022490"/>
    </source>
</evidence>
<dbReference type="RefSeq" id="WP_148925073.1">
    <property type="nucleotide sequence ID" value="NZ_VNHQ01000013.1"/>
</dbReference>
<keyword evidence="5 10" id="KW-0067">ATP-binding</keyword>
<evidence type="ECO:0000313" key="15">
    <source>
        <dbReference type="EMBL" id="TYP63281.1"/>
    </source>
</evidence>
<dbReference type="GO" id="GO:0008766">
    <property type="term" value="F:UDP-N-acetylmuramoylalanyl-D-glutamyl-2,6-diaminopimelate-D-alanyl-D-alanine ligase activity"/>
    <property type="evidence" value="ECO:0007669"/>
    <property type="project" value="RHEA"/>
</dbReference>
<dbReference type="SUPFAM" id="SSF53244">
    <property type="entry name" value="MurD-like peptide ligases, peptide-binding domain"/>
    <property type="match status" value="1"/>
</dbReference>
<name>A0A5S5B826_STUST</name>
<dbReference type="GO" id="GO:0047480">
    <property type="term" value="F:UDP-N-acetylmuramoyl-tripeptide-D-alanyl-D-alanine ligase activity"/>
    <property type="evidence" value="ECO:0007669"/>
    <property type="project" value="UniProtKB-UniRule"/>
</dbReference>
<keyword evidence="2 10" id="KW-0436">Ligase</keyword>
<sequence length="458" mass="47552">MLEAKRLSDLIEPLSAKLINADATFNSVSTDSRAIEPGQLFIALTGPRFDGHAYLAEVAAKGAVAALVERHVPEVSLPQLVVADSRVALGQLGALNRDAFTGPVAAITGSSGKTSVKELLASILRAAYGDDAVLATRGNLNNDLGAPLTLLELGPQHKAAVIELGASRVGEIAYTVSLTRPDVSLITNAGTAHVGEFGGPEKIVEAKGEILDGLGAKGVAVLNRDDRAYSVWERRVAGKRVVSFAVTSPLADFHPASIAYDLRGCPNFVLNGPTGSVRVQLNLLGRHSVANALAAAAAARALGVAAEHIVAGLESLQPVKGRGVAQMLSNGVRLIDDTYNANPASICAAIDVLAGFAGRTVLVLGDMGELGSWAEQGHREVGSYARGKVDTLFAVGPLMKHAVVAFGHGARHFDDQQSLIESLRLEQGNATTILIKGSRSAAMDNVVAALSASGMEKH</sequence>
<evidence type="ECO:0000313" key="16">
    <source>
        <dbReference type="Proteomes" id="UP000324282"/>
    </source>
</evidence>
<comment type="caution">
    <text evidence="15">The sequence shown here is derived from an EMBL/GenBank/DDBJ whole genome shotgun (WGS) entry which is preliminary data.</text>
</comment>
<comment type="similarity">
    <text evidence="10">Belongs to the MurCDEF family. MurF subfamily.</text>
</comment>
<dbReference type="Gene3D" id="3.90.190.20">
    <property type="entry name" value="Mur ligase, C-terminal domain"/>
    <property type="match status" value="1"/>
</dbReference>
<comment type="subcellular location">
    <subcellularLocation>
        <location evidence="10 11">Cytoplasm</location>
    </subcellularLocation>
</comment>
<dbReference type="InterPro" id="IPR036615">
    <property type="entry name" value="Mur_ligase_C_dom_sf"/>
</dbReference>
<organism evidence="15 16">
    <name type="scientific">Stutzerimonas stutzeri</name>
    <name type="common">Pseudomonas stutzeri</name>
    <dbReference type="NCBI Taxonomy" id="316"/>
    <lineage>
        <taxon>Bacteria</taxon>
        <taxon>Pseudomonadati</taxon>
        <taxon>Pseudomonadota</taxon>
        <taxon>Gammaproteobacteria</taxon>
        <taxon>Pseudomonadales</taxon>
        <taxon>Pseudomonadaceae</taxon>
        <taxon>Stutzerimonas</taxon>
    </lineage>
</organism>
<dbReference type="Pfam" id="PF08245">
    <property type="entry name" value="Mur_ligase_M"/>
    <property type="match status" value="1"/>
</dbReference>
<evidence type="ECO:0000256" key="8">
    <source>
        <dbReference type="ARBA" id="ARBA00023306"/>
    </source>
</evidence>
<dbReference type="AlphaFoldDB" id="A0A5S5B826"/>
<dbReference type="InterPro" id="IPR004101">
    <property type="entry name" value="Mur_ligase_C"/>
</dbReference>
<keyword evidence="3 10" id="KW-0132">Cell division</keyword>
<dbReference type="Gene3D" id="3.40.1190.10">
    <property type="entry name" value="Mur-like, catalytic domain"/>
    <property type="match status" value="1"/>
</dbReference>
<dbReference type="EMBL" id="VNHQ01000013">
    <property type="protein sequence ID" value="TYP63281.1"/>
    <property type="molecule type" value="Genomic_DNA"/>
</dbReference>
<feature type="domain" description="Mur ligase central" evidence="14">
    <location>
        <begin position="107"/>
        <end position="299"/>
    </location>
</feature>
<accession>A0A5S5B826</accession>
<dbReference type="UniPathway" id="UPA00219"/>
<feature type="domain" description="Mur ligase C-terminal" evidence="13">
    <location>
        <begin position="329"/>
        <end position="439"/>
    </location>
</feature>
<gene>
    <name evidence="10" type="primary">murF</name>
    <name evidence="15" type="ORF">A9A72_12348</name>
</gene>